<protein>
    <submittedName>
        <fullName evidence="1">Uncharacterized protein</fullName>
    </submittedName>
</protein>
<accession>A0A0E9QY01</accession>
<proteinExistence type="predicted"/>
<reference evidence="1" key="1">
    <citation type="submission" date="2014-11" db="EMBL/GenBank/DDBJ databases">
        <authorList>
            <person name="Amaro Gonzalez C."/>
        </authorList>
    </citation>
    <scope>NUCLEOTIDE SEQUENCE</scope>
</reference>
<dbReference type="EMBL" id="GBXM01087235">
    <property type="protein sequence ID" value="JAH21342.1"/>
    <property type="molecule type" value="Transcribed_RNA"/>
</dbReference>
<sequence>MYANISLTEGNMLSVQPFTLQVFLFCVYRGTWNSVFTVI</sequence>
<reference evidence="1" key="2">
    <citation type="journal article" date="2015" name="Fish Shellfish Immunol.">
        <title>Early steps in the European eel (Anguilla anguilla)-Vibrio vulnificus interaction in the gills: Role of the RtxA13 toxin.</title>
        <authorList>
            <person name="Callol A."/>
            <person name="Pajuelo D."/>
            <person name="Ebbesson L."/>
            <person name="Teles M."/>
            <person name="MacKenzie S."/>
            <person name="Amaro C."/>
        </authorList>
    </citation>
    <scope>NUCLEOTIDE SEQUENCE</scope>
</reference>
<name>A0A0E9QY01_ANGAN</name>
<organism evidence="1">
    <name type="scientific">Anguilla anguilla</name>
    <name type="common">European freshwater eel</name>
    <name type="synonym">Muraena anguilla</name>
    <dbReference type="NCBI Taxonomy" id="7936"/>
    <lineage>
        <taxon>Eukaryota</taxon>
        <taxon>Metazoa</taxon>
        <taxon>Chordata</taxon>
        <taxon>Craniata</taxon>
        <taxon>Vertebrata</taxon>
        <taxon>Euteleostomi</taxon>
        <taxon>Actinopterygii</taxon>
        <taxon>Neopterygii</taxon>
        <taxon>Teleostei</taxon>
        <taxon>Anguilliformes</taxon>
        <taxon>Anguillidae</taxon>
        <taxon>Anguilla</taxon>
    </lineage>
</organism>
<dbReference type="AlphaFoldDB" id="A0A0E9QY01"/>
<evidence type="ECO:0000313" key="1">
    <source>
        <dbReference type="EMBL" id="JAH21342.1"/>
    </source>
</evidence>